<protein>
    <submittedName>
        <fullName evidence="2">Uncharacterized protein</fullName>
    </submittedName>
</protein>
<feature type="transmembrane region" description="Helical" evidence="1">
    <location>
        <begin position="130"/>
        <end position="150"/>
    </location>
</feature>
<evidence type="ECO:0000313" key="3">
    <source>
        <dbReference type="Proteomes" id="UP000800200"/>
    </source>
</evidence>
<feature type="transmembrane region" description="Helical" evidence="1">
    <location>
        <begin position="236"/>
        <end position="255"/>
    </location>
</feature>
<dbReference type="OrthoDB" id="4838853at2759"/>
<keyword evidence="1" id="KW-1133">Transmembrane helix</keyword>
<dbReference type="Proteomes" id="UP000800200">
    <property type="component" value="Unassembled WGS sequence"/>
</dbReference>
<feature type="transmembrane region" description="Helical" evidence="1">
    <location>
        <begin position="21"/>
        <end position="42"/>
    </location>
</feature>
<keyword evidence="1" id="KW-0472">Membrane</keyword>
<dbReference type="PANTHER" id="PTHR42024:SF1">
    <property type="entry name" value="AMINO ACID PERMEASE_ SLC12A DOMAIN-CONTAINING PROTEIN"/>
    <property type="match status" value="1"/>
</dbReference>
<keyword evidence="1" id="KW-0812">Transmembrane</keyword>
<feature type="transmembrane region" description="Helical" evidence="1">
    <location>
        <begin position="210"/>
        <end position="230"/>
    </location>
</feature>
<dbReference type="EMBL" id="ML994665">
    <property type="protein sequence ID" value="KAF2179587.1"/>
    <property type="molecule type" value="Genomic_DNA"/>
</dbReference>
<organism evidence="2 3">
    <name type="scientific">Zopfia rhizophila CBS 207.26</name>
    <dbReference type="NCBI Taxonomy" id="1314779"/>
    <lineage>
        <taxon>Eukaryota</taxon>
        <taxon>Fungi</taxon>
        <taxon>Dikarya</taxon>
        <taxon>Ascomycota</taxon>
        <taxon>Pezizomycotina</taxon>
        <taxon>Dothideomycetes</taxon>
        <taxon>Dothideomycetes incertae sedis</taxon>
        <taxon>Zopfiaceae</taxon>
        <taxon>Zopfia</taxon>
    </lineage>
</organism>
<dbReference type="AlphaFoldDB" id="A0A6A6DJ95"/>
<keyword evidence="3" id="KW-1185">Reference proteome</keyword>
<accession>A0A6A6DJ95</accession>
<dbReference type="PANTHER" id="PTHR42024">
    <property type="entry name" value="AMINO ACID PERMEASE_ SLC12A DOMAIN-CONTAINING PROTEIN"/>
    <property type="match status" value="1"/>
</dbReference>
<name>A0A6A6DJ95_9PEZI</name>
<feature type="transmembrane region" description="Helical" evidence="1">
    <location>
        <begin position="54"/>
        <end position="75"/>
    </location>
</feature>
<evidence type="ECO:0000256" key="1">
    <source>
        <dbReference type="SAM" id="Phobius"/>
    </source>
</evidence>
<proteinExistence type="predicted"/>
<sequence>MITSSSPPSLEYSLCERKLRIGIFWVLVFVDSVALPVLLYFVLWYGTDLSHSDVFNIITALLGGTTIMEYFQRFWRLCKKGSTCRVTGARRFSCDWFQWNLTLAFVVIIAELVVGTLPKEPMVRPLAMPMPSLLAIFGLELCILELMYVFNLRAPFRVSSVAKGSSLRPSIYPLIEDIVAVDGGGGTAYRERLNKRYEASPYFREMLHRLALFWGVPSLLIAGGTLLLVFTVDRDFAYIFGWCLPFTWAGAWAIATIKWVQRDLKVEHMIWNRHTASQAGGTWWQLQGGSG</sequence>
<gene>
    <name evidence="2" type="ORF">K469DRAFT_798687</name>
</gene>
<reference evidence="2" key="1">
    <citation type="journal article" date="2020" name="Stud. Mycol.">
        <title>101 Dothideomycetes genomes: a test case for predicting lifestyles and emergence of pathogens.</title>
        <authorList>
            <person name="Haridas S."/>
            <person name="Albert R."/>
            <person name="Binder M."/>
            <person name="Bloem J."/>
            <person name="Labutti K."/>
            <person name="Salamov A."/>
            <person name="Andreopoulos B."/>
            <person name="Baker S."/>
            <person name="Barry K."/>
            <person name="Bills G."/>
            <person name="Bluhm B."/>
            <person name="Cannon C."/>
            <person name="Castanera R."/>
            <person name="Culley D."/>
            <person name="Daum C."/>
            <person name="Ezra D."/>
            <person name="Gonzalez J."/>
            <person name="Henrissat B."/>
            <person name="Kuo A."/>
            <person name="Liang C."/>
            <person name="Lipzen A."/>
            <person name="Lutzoni F."/>
            <person name="Magnuson J."/>
            <person name="Mondo S."/>
            <person name="Nolan M."/>
            <person name="Ohm R."/>
            <person name="Pangilinan J."/>
            <person name="Park H.-J."/>
            <person name="Ramirez L."/>
            <person name="Alfaro M."/>
            <person name="Sun H."/>
            <person name="Tritt A."/>
            <person name="Yoshinaga Y."/>
            <person name="Zwiers L.-H."/>
            <person name="Turgeon B."/>
            <person name="Goodwin S."/>
            <person name="Spatafora J."/>
            <person name="Crous P."/>
            <person name="Grigoriev I."/>
        </authorList>
    </citation>
    <scope>NUCLEOTIDE SEQUENCE</scope>
    <source>
        <strain evidence="2">CBS 207.26</strain>
    </source>
</reference>
<evidence type="ECO:0000313" key="2">
    <source>
        <dbReference type="EMBL" id="KAF2179587.1"/>
    </source>
</evidence>
<feature type="transmembrane region" description="Helical" evidence="1">
    <location>
        <begin position="96"/>
        <end position="118"/>
    </location>
</feature>